<dbReference type="Gene3D" id="1.10.510.10">
    <property type="entry name" value="Transferase(Phosphotransferase) domain 1"/>
    <property type="match status" value="1"/>
</dbReference>
<dbReference type="InterPro" id="IPR000095">
    <property type="entry name" value="CRIB_dom"/>
</dbReference>
<dbReference type="GO" id="GO:0005524">
    <property type="term" value="F:ATP binding"/>
    <property type="evidence" value="ECO:0007669"/>
    <property type="project" value="UniProtKB-UniRule"/>
</dbReference>
<dbReference type="InterPro" id="IPR011009">
    <property type="entry name" value="Kinase-like_dom_sf"/>
</dbReference>
<dbReference type="PANTHER" id="PTHR45832:SF22">
    <property type="entry name" value="SERINE_THREONINE-PROTEIN KINASE SAMKA-RELATED"/>
    <property type="match status" value="1"/>
</dbReference>
<keyword evidence="6 10" id="KW-0067">ATP-binding</keyword>
<evidence type="ECO:0000256" key="2">
    <source>
        <dbReference type="ARBA" id="ARBA00008874"/>
    </source>
</evidence>
<keyword evidence="3" id="KW-0808">Transferase</keyword>
<evidence type="ECO:0000256" key="1">
    <source>
        <dbReference type="ARBA" id="ARBA00001946"/>
    </source>
</evidence>
<evidence type="ECO:0000313" key="14">
    <source>
        <dbReference type="Proteomes" id="UP000078348"/>
    </source>
</evidence>
<dbReference type="FunFam" id="1.10.510.10:FF:000768">
    <property type="entry name" value="Non-specific serine/threonine protein kinase"/>
    <property type="match status" value="1"/>
</dbReference>
<dbReference type="PANTHER" id="PTHR45832">
    <property type="entry name" value="SERINE/THREONINE-PROTEIN KINASE SAMKA-RELATED-RELATED"/>
    <property type="match status" value="1"/>
</dbReference>
<keyword evidence="14" id="KW-1185">Reference proteome</keyword>
<keyword evidence="7" id="KW-0460">Magnesium</keyword>
<dbReference type="InterPro" id="IPR036936">
    <property type="entry name" value="CRIB_dom_sf"/>
</dbReference>
<dbReference type="Pfam" id="PF00786">
    <property type="entry name" value="PBD"/>
    <property type="match status" value="1"/>
</dbReference>
<evidence type="ECO:0000256" key="9">
    <source>
        <dbReference type="ARBA" id="ARBA00048679"/>
    </source>
</evidence>
<feature type="domain" description="Protein kinase" evidence="12">
    <location>
        <begin position="148"/>
        <end position="397"/>
    </location>
</feature>
<protein>
    <submittedName>
        <fullName evidence="13">STE family protein kinase</fullName>
    </submittedName>
</protein>
<dbReference type="SMART" id="SM00220">
    <property type="entry name" value="S_TKc"/>
    <property type="match status" value="1"/>
</dbReference>
<dbReference type="Gene3D" id="3.90.810.10">
    <property type="entry name" value="CRIB domain"/>
    <property type="match status" value="1"/>
</dbReference>
<comment type="catalytic activity">
    <reaction evidence="9">
        <text>L-seryl-[protein] + ATP = O-phospho-L-seryl-[protein] + ADP + H(+)</text>
        <dbReference type="Rhea" id="RHEA:17989"/>
        <dbReference type="Rhea" id="RHEA-COMP:9863"/>
        <dbReference type="Rhea" id="RHEA-COMP:11604"/>
        <dbReference type="ChEBI" id="CHEBI:15378"/>
        <dbReference type="ChEBI" id="CHEBI:29999"/>
        <dbReference type="ChEBI" id="CHEBI:30616"/>
        <dbReference type="ChEBI" id="CHEBI:83421"/>
        <dbReference type="ChEBI" id="CHEBI:456216"/>
        <dbReference type="EC" id="2.7.11.1"/>
    </reaction>
</comment>
<proteinExistence type="inferred from homology"/>
<evidence type="ECO:0000256" key="6">
    <source>
        <dbReference type="ARBA" id="ARBA00022840"/>
    </source>
</evidence>
<evidence type="ECO:0000256" key="10">
    <source>
        <dbReference type="PROSITE-ProRule" id="PRU10141"/>
    </source>
</evidence>
<dbReference type="GO" id="GO:0004674">
    <property type="term" value="F:protein serine/threonine kinase activity"/>
    <property type="evidence" value="ECO:0007669"/>
    <property type="project" value="UniProtKB-EC"/>
</dbReference>
<comment type="similarity">
    <text evidence="2">Belongs to the protein kinase superfamily. STE Ser/Thr protein kinase family. STE20 subfamily.</text>
</comment>
<keyword evidence="5 10" id="KW-0547">Nucleotide-binding</keyword>
<evidence type="ECO:0000256" key="4">
    <source>
        <dbReference type="ARBA" id="ARBA00022723"/>
    </source>
</evidence>
<dbReference type="InterPro" id="IPR051931">
    <property type="entry name" value="PAK3-like"/>
</dbReference>
<evidence type="ECO:0000256" key="3">
    <source>
        <dbReference type="ARBA" id="ARBA00022679"/>
    </source>
</evidence>
<feature type="region of interest" description="Disordered" evidence="11">
    <location>
        <begin position="1"/>
        <end position="21"/>
    </location>
</feature>
<evidence type="ECO:0000259" key="12">
    <source>
        <dbReference type="PROSITE" id="PS50011"/>
    </source>
</evidence>
<gene>
    <name evidence="13" type="ORF">AV274_1837</name>
</gene>
<name>A0A196SHC5_BLAHN</name>
<dbReference type="SUPFAM" id="SSF56112">
    <property type="entry name" value="Protein kinase-like (PK-like)"/>
    <property type="match status" value="1"/>
</dbReference>
<dbReference type="InterPro" id="IPR000719">
    <property type="entry name" value="Prot_kinase_dom"/>
</dbReference>
<dbReference type="OrthoDB" id="2914378at2759"/>
<dbReference type="InterPro" id="IPR017441">
    <property type="entry name" value="Protein_kinase_ATP_BS"/>
</dbReference>
<feature type="binding site" evidence="10">
    <location>
        <position position="177"/>
    </location>
    <ligand>
        <name>ATP</name>
        <dbReference type="ChEBI" id="CHEBI:30616"/>
    </ligand>
</feature>
<dbReference type="GO" id="GO:0046872">
    <property type="term" value="F:metal ion binding"/>
    <property type="evidence" value="ECO:0007669"/>
    <property type="project" value="UniProtKB-KW"/>
</dbReference>
<dbReference type="PROSITE" id="PS00107">
    <property type="entry name" value="PROTEIN_KINASE_ATP"/>
    <property type="match status" value="1"/>
</dbReference>
<comment type="caution">
    <text evidence="13">The sequence shown here is derived from an EMBL/GenBank/DDBJ whole genome shotgun (WGS) entry which is preliminary data.</text>
</comment>
<organism evidence="13 14">
    <name type="scientific">Blastocystis sp. subtype 1 (strain ATCC 50177 / NandII)</name>
    <dbReference type="NCBI Taxonomy" id="478820"/>
    <lineage>
        <taxon>Eukaryota</taxon>
        <taxon>Sar</taxon>
        <taxon>Stramenopiles</taxon>
        <taxon>Bigyra</taxon>
        <taxon>Opalozoa</taxon>
        <taxon>Opalinata</taxon>
        <taxon>Blastocystidae</taxon>
        <taxon>Blastocystis</taxon>
    </lineage>
</organism>
<evidence type="ECO:0000313" key="13">
    <source>
        <dbReference type="EMBL" id="OAO16428.1"/>
    </source>
</evidence>
<keyword evidence="13" id="KW-0418">Kinase</keyword>
<dbReference type="STRING" id="478820.A0A196SHC5"/>
<dbReference type="EMBL" id="LXWW01000080">
    <property type="protein sequence ID" value="OAO16428.1"/>
    <property type="molecule type" value="Genomic_DNA"/>
</dbReference>
<dbReference type="PROSITE" id="PS50011">
    <property type="entry name" value="PROTEIN_KINASE_DOM"/>
    <property type="match status" value="1"/>
</dbReference>
<accession>A0A196SHC5</accession>
<evidence type="ECO:0000256" key="8">
    <source>
        <dbReference type="ARBA" id="ARBA00047899"/>
    </source>
</evidence>
<feature type="compositionally biased region" description="Basic and acidic residues" evidence="11">
    <location>
        <begin position="10"/>
        <end position="21"/>
    </location>
</feature>
<dbReference type="AlphaFoldDB" id="A0A196SHC5"/>
<reference evidence="13 14" key="1">
    <citation type="submission" date="2016-05" db="EMBL/GenBank/DDBJ databases">
        <title>Nuclear genome of Blastocystis sp. subtype 1 NandII.</title>
        <authorList>
            <person name="Gentekaki E."/>
            <person name="Curtis B."/>
            <person name="Stairs C."/>
            <person name="Eme L."/>
            <person name="Herman E."/>
            <person name="Klimes V."/>
            <person name="Arias M.C."/>
            <person name="Elias M."/>
            <person name="Hilliou F."/>
            <person name="Klute M."/>
            <person name="Malik S.-B."/>
            <person name="Pightling A."/>
            <person name="Rachubinski R."/>
            <person name="Salas D."/>
            <person name="Schlacht A."/>
            <person name="Suga H."/>
            <person name="Archibald J."/>
            <person name="Ball S.G."/>
            <person name="Clark G."/>
            <person name="Dacks J."/>
            <person name="Van Der Giezen M."/>
            <person name="Tsaousis A."/>
            <person name="Roger A."/>
        </authorList>
    </citation>
    <scope>NUCLEOTIDE SEQUENCE [LARGE SCALE GENOMIC DNA]</scope>
    <source>
        <strain evidence="14">ATCC 50177 / NandII</strain>
    </source>
</reference>
<evidence type="ECO:0000256" key="7">
    <source>
        <dbReference type="ARBA" id="ARBA00022842"/>
    </source>
</evidence>
<comment type="cofactor">
    <cofactor evidence="1">
        <name>Mg(2+)</name>
        <dbReference type="ChEBI" id="CHEBI:18420"/>
    </cofactor>
</comment>
<sequence length="421" mass="48250">MSDSSQQPELPRHNELKDKDLVMQQIHEELSRKKSKPKFMSFISRIFNKKSEPSISKPQNPRNVDHVFVDIHSKTGLSGLPPEWESVLKTSDIPKEEVVQNGSAMVDVLRFHFNGVDNLFDSIPRSSLSDIQNSEIVLQDKDPSLSYQGLNKILGQGAYSTVYKATQKSTGKLVAIKVCLEKNYHYIQHEIELQSQSHHPCILTIYECFRWKEHIYIVIEYMDRGSLTEIISPRYPLPEQHIAYVCRCLLLALDALHSKNRIHRDIKSDNILIDSQGHVKLADFGFAVYLRKNDDTRKSIVGTPFWMAPEVIHGNDYGVSADVWSAGITALEMAEGEPPYFHDPPVKALLKIYSHPAPQLRDPDKWSNKFKSFLRMALQKDPEKRATVKELLMHPFMQEASTPEVFAAYIDTALLRRNKKE</sequence>
<dbReference type="Proteomes" id="UP000078348">
    <property type="component" value="Unassembled WGS sequence"/>
</dbReference>
<dbReference type="Pfam" id="PF00069">
    <property type="entry name" value="Pkinase"/>
    <property type="match status" value="1"/>
</dbReference>
<keyword evidence="4" id="KW-0479">Metal-binding</keyword>
<comment type="catalytic activity">
    <reaction evidence="8">
        <text>L-threonyl-[protein] + ATP = O-phospho-L-threonyl-[protein] + ADP + H(+)</text>
        <dbReference type="Rhea" id="RHEA:46608"/>
        <dbReference type="Rhea" id="RHEA-COMP:11060"/>
        <dbReference type="Rhea" id="RHEA-COMP:11605"/>
        <dbReference type="ChEBI" id="CHEBI:15378"/>
        <dbReference type="ChEBI" id="CHEBI:30013"/>
        <dbReference type="ChEBI" id="CHEBI:30616"/>
        <dbReference type="ChEBI" id="CHEBI:61977"/>
        <dbReference type="ChEBI" id="CHEBI:456216"/>
        <dbReference type="EC" id="2.7.11.1"/>
    </reaction>
</comment>
<evidence type="ECO:0000256" key="11">
    <source>
        <dbReference type="SAM" id="MobiDB-lite"/>
    </source>
</evidence>
<evidence type="ECO:0000256" key="5">
    <source>
        <dbReference type="ARBA" id="ARBA00022741"/>
    </source>
</evidence>